<proteinExistence type="predicted"/>
<organism evidence="2 3">
    <name type="scientific">Lithospermum erythrorhizon</name>
    <name type="common">Purple gromwell</name>
    <name type="synonym">Lithospermum officinale var. erythrorhizon</name>
    <dbReference type="NCBI Taxonomy" id="34254"/>
    <lineage>
        <taxon>Eukaryota</taxon>
        <taxon>Viridiplantae</taxon>
        <taxon>Streptophyta</taxon>
        <taxon>Embryophyta</taxon>
        <taxon>Tracheophyta</taxon>
        <taxon>Spermatophyta</taxon>
        <taxon>Magnoliopsida</taxon>
        <taxon>eudicotyledons</taxon>
        <taxon>Gunneridae</taxon>
        <taxon>Pentapetalae</taxon>
        <taxon>asterids</taxon>
        <taxon>lamiids</taxon>
        <taxon>Boraginales</taxon>
        <taxon>Boraginaceae</taxon>
        <taxon>Boraginoideae</taxon>
        <taxon>Lithospermeae</taxon>
        <taxon>Lithospermum</taxon>
    </lineage>
</organism>
<feature type="region of interest" description="Disordered" evidence="1">
    <location>
        <begin position="190"/>
        <end position="242"/>
    </location>
</feature>
<evidence type="ECO:0000313" key="3">
    <source>
        <dbReference type="Proteomes" id="UP001454036"/>
    </source>
</evidence>
<protein>
    <submittedName>
        <fullName evidence="2">Uncharacterized protein</fullName>
    </submittedName>
</protein>
<keyword evidence="3" id="KW-1185">Reference proteome</keyword>
<gene>
    <name evidence="2" type="ORF">LIER_03655</name>
</gene>
<feature type="compositionally biased region" description="Polar residues" evidence="1">
    <location>
        <begin position="201"/>
        <end position="219"/>
    </location>
</feature>
<dbReference type="PANTHER" id="PTHR35770:SF1">
    <property type="entry name" value="U2 SMALL NUCLEAR RIBONUCLEOPROTEIN AUXILIARY FACTOR-LIKE PROTEIN"/>
    <property type="match status" value="1"/>
</dbReference>
<evidence type="ECO:0000313" key="2">
    <source>
        <dbReference type="EMBL" id="GAA0142844.1"/>
    </source>
</evidence>
<accession>A0AAV3NTW4</accession>
<dbReference type="PANTHER" id="PTHR35770">
    <property type="entry name" value="U2 SMALL NUCLEAR RIBONUCLEOPROTEIN AUXILIARY FACTOR-LIKE PROTEIN"/>
    <property type="match status" value="1"/>
</dbReference>
<evidence type="ECO:0000256" key="1">
    <source>
        <dbReference type="SAM" id="MobiDB-lite"/>
    </source>
</evidence>
<dbReference type="Proteomes" id="UP001454036">
    <property type="component" value="Unassembled WGS sequence"/>
</dbReference>
<feature type="compositionally biased region" description="Basic and acidic residues" evidence="1">
    <location>
        <begin position="190"/>
        <end position="200"/>
    </location>
</feature>
<reference evidence="2 3" key="1">
    <citation type="submission" date="2024-01" db="EMBL/GenBank/DDBJ databases">
        <title>The complete chloroplast genome sequence of Lithospermum erythrorhizon: insights into the phylogenetic relationship among Boraginaceae species and the maternal lineages of purple gromwells.</title>
        <authorList>
            <person name="Okada T."/>
            <person name="Watanabe K."/>
        </authorList>
    </citation>
    <scope>NUCLEOTIDE SEQUENCE [LARGE SCALE GENOMIC DNA]</scope>
</reference>
<sequence length="242" mass="27104">MIMEAIFRQVKIELSSPNQESGPNSPLILYIDGNQVPNTSFSLLICVTDFHTNTWQARKSLHDLEDMRDVTGIGGSWSEFLDYVTASFMSEDLKIVMEEKSKSGGITSAKIIAQKGKGMPRISISLSKLVDATASDVMANMSFELFKQYECVHNILTKDQEHICRLTNLLKAEQEKNESLRKQLDALEFSSKRQKSDKISDMSTSGQDSPGKRNQTGKVSSRIVPTHRRAKVRGALLQDTEE</sequence>
<name>A0AAV3NTW4_LITER</name>
<dbReference type="EMBL" id="BAABME010000447">
    <property type="protein sequence ID" value="GAA0142844.1"/>
    <property type="molecule type" value="Genomic_DNA"/>
</dbReference>
<dbReference type="AlphaFoldDB" id="A0AAV3NTW4"/>
<comment type="caution">
    <text evidence="2">The sequence shown here is derived from an EMBL/GenBank/DDBJ whole genome shotgun (WGS) entry which is preliminary data.</text>
</comment>